<gene>
    <name evidence="2" type="ORF">CRG98_030920</name>
</gene>
<feature type="region of interest" description="Disordered" evidence="1">
    <location>
        <begin position="39"/>
        <end position="101"/>
    </location>
</feature>
<feature type="compositionally biased region" description="Basic residues" evidence="1">
    <location>
        <begin position="91"/>
        <end position="101"/>
    </location>
</feature>
<evidence type="ECO:0000256" key="1">
    <source>
        <dbReference type="SAM" id="MobiDB-lite"/>
    </source>
</evidence>
<organism evidence="2 3">
    <name type="scientific">Punica granatum</name>
    <name type="common">Pomegranate</name>
    <dbReference type="NCBI Taxonomy" id="22663"/>
    <lineage>
        <taxon>Eukaryota</taxon>
        <taxon>Viridiplantae</taxon>
        <taxon>Streptophyta</taxon>
        <taxon>Embryophyta</taxon>
        <taxon>Tracheophyta</taxon>
        <taxon>Spermatophyta</taxon>
        <taxon>Magnoliopsida</taxon>
        <taxon>eudicotyledons</taxon>
        <taxon>Gunneridae</taxon>
        <taxon>Pentapetalae</taxon>
        <taxon>rosids</taxon>
        <taxon>malvids</taxon>
        <taxon>Myrtales</taxon>
        <taxon>Lythraceae</taxon>
        <taxon>Punica</taxon>
    </lineage>
</organism>
<proteinExistence type="predicted"/>
<dbReference type="AlphaFoldDB" id="A0A2I0IY77"/>
<sequence length="101" mass="11227">MRMMQRLSPLKLKSHHSDVMEVLTIGAWTPSLFLLTESKREKTTHSSPRIQKMSHVGPPYPLLPDSTGPTHSLAMELLTSSSSSSSSSRLLPRRSLSRGDK</sequence>
<comment type="caution">
    <text evidence="2">The sequence shown here is derived from an EMBL/GenBank/DDBJ whole genome shotgun (WGS) entry which is preliminary data.</text>
</comment>
<keyword evidence="3" id="KW-1185">Reference proteome</keyword>
<protein>
    <submittedName>
        <fullName evidence="2">Uncharacterized protein</fullName>
    </submittedName>
</protein>
<evidence type="ECO:0000313" key="2">
    <source>
        <dbReference type="EMBL" id="PKI48703.1"/>
    </source>
</evidence>
<feature type="compositionally biased region" description="Low complexity" evidence="1">
    <location>
        <begin position="77"/>
        <end position="90"/>
    </location>
</feature>
<evidence type="ECO:0000313" key="3">
    <source>
        <dbReference type="Proteomes" id="UP000233551"/>
    </source>
</evidence>
<dbReference type="EMBL" id="PGOL01002351">
    <property type="protein sequence ID" value="PKI48703.1"/>
    <property type="molecule type" value="Genomic_DNA"/>
</dbReference>
<accession>A0A2I0IY77</accession>
<dbReference type="Proteomes" id="UP000233551">
    <property type="component" value="Unassembled WGS sequence"/>
</dbReference>
<name>A0A2I0IY77_PUNGR</name>
<reference evidence="2 3" key="1">
    <citation type="submission" date="2017-11" db="EMBL/GenBank/DDBJ databases">
        <title>De-novo sequencing of pomegranate (Punica granatum L.) genome.</title>
        <authorList>
            <person name="Akparov Z."/>
            <person name="Amiraslanov A."/>
            <person name="Hajiyeva S."/>
            <person name="Abbasov M."/>
            <person name="Kaur K."/>
            <person name="Hamwieh A."/>
            <person name="Solovyev V."/>
            <person name="Salamov A."/>
            <person name="Braich B."/>
            <person name="Kosarev P."/>
            <person name="Mahmoud A."/>
            <person name="Hajiyev E."/>
            <person name="Babayeva S."/>
            <person name="Izzatullayeva V."/>
            <person name="Mammadov A."/>
            <person name="Mammadov A."/>
            <person name="Sharifova S."/>
            <person name="Ojaghi J."/>
            <person name="Eynullazada K."/>
            <person name="Bayramov B."/>
            <person name="Abdulazimova A."/>
            <person name="Shahmuradov I."/>
        </authorList>
    </citation>
    <scope>NUCLEOTIDE SEQUENCE [LARGE SCALE GENOMIC DNA]</scope>
    <source>
        <strain evidence="3">cv. AG2017</strain>
        <tissue evidence="2">Leaf</tissue>
    </source>
</reference>